<keyword evidence="2" id="KW-1185">Reference proteome</keyword>
<gene>
    <name evidence="1" type="ORF">GE061_002846</name>
</gene>
<accession>A0A8S9X7M8</accession>
<dbReference type="AlphaFoldDB" id="A0A8S9X7M8"/>
<proteinExistence type="predicted"/>
<organism evidence="1 2">
    <name type="scientific">Apolygus lucorum</name>
    <name type="common">Small green plant bug</name>
    <name type="synonym">Lygocoris lucorum</name>
    <dbReference type="NCBI Taxonomy" id="248454"/>
    <lineage>
        <taxon>Eukaryota</taxon>
        <taxon>Metazoa</taxon>
        <taxon>Ecdysozoa</taxon>
        <taxon>Arthropoda</taxon>
        <taxon>Hexapoda</taxon>
        <taxon>Insecta</taxon>
        <taxon>Pterygota</taxon>
        <taxon>Neoptera</taxon>
        <taxon>Paraneoptera</taxon>
        <taxon>Hemiptera</taxon>
        <taxon>Heteroptera</taxon>
        <taxon>Panheteroptera</taxon>
        <taxon>Cimicomorpha</taxon>
        <taxon>Miridae</taxon>
        <taxon>Mirini</taxon>
        <taxon>Apolygus</taxon>
    </lineage>
</organism>
<comment type="caution">
    <text evidence="1">The sequence shown here is derived from an EMBL/GenBank/DDBJ whole genome shotgun (WGS) entry which is preliminary data.</text>
</comment>
<name>A0A8S9X7M8_APOLU</name>
<dbReference type="Proteomes" id="UP000466442">
    <property type="component" value="Unassembled WGS sequence"/>
</dbReference>
<protein>
    <submittedName>
        <fullName evidence="1">Uncharacterized protein</fullName>
    </submittedName>
</protein>
<reference evidence="1" key="1">
    <citation type="journal article" date="2021" name="Mol. Ecol. Resour.">
        <title>Apolygus lucorum genome provides insights into omnivorousness and mesophyll feeding.</title>
        <authorList>
            <person name="Liu Y."/>
            <person name="Liu H."/>
            <person name="Wang H."/>
            <person name="Huang T."/>
            <person name="Liu B."/>
            <person name="Yang B."/>
            <person name="Yin L."/>
            <person name="Li B."/>
            <person name="Zhang Y."/>
            <person name="Zhang S."/>
            <person name="Jiang F."/>
            <person name="Zhang X."/>
            <person name="Ren Y."/>
            <person name="Wang B."/>
            <person name="Wang S."/>
            <person name="Lu Y."/>
            <person name="Wu K."/>
            <person name="Fan W."/>
            <person name="Wang G."/>
        </authorList>
    </citation>
    <scope>NUCLEOTIDE SEQUENCE</scope>
    <source>
        <strain evidence="1">12Hb</strain>
    </source>
</reference>
<evidence type="ECO:0000313" key="1">
    <source>
        <dbReference type="EMBL" id="KAF6204504.1"/>
    </source>
</evidence>
<evidence type="ECO:0000313" key="2">
    <source>
        <dbReference type="Proteomes" id="UP000466442"/>
    </source>
</evidence>
<sequence length="80" mass="9725">REGEDDEIHWLESMSNMQSLKLHVNCKEKELKQRKNCKAKLLKSYNEWRSLQKGSKYRRSLEILRCLEQNEEEETSNLKR</sequence>
<feature type="non-terminal residue" evidence="1">
    <location>
        <position position="80"/>
    </location>
</feature>
<dbReference type="EMBL" id="WIXP02000010">
    <property type="protein sequence ID" value="KAF6204504.1"/>
    <property type="molecule type" value="Genomic_DNA"/>
</dbReference>